<protein>
    <submittedName>
        <fullName evidence="1">Uncharacterized protein</fullName>
    </submittedName>
</protein>
<name>A0A382LPR8_9ZZZZ</name>
<gene>
    <name evidence="1" type="ORF">METZ01_LOCUS291563</name>
</gene>
<accession>A0A382LPR8</accession>
<dbReference type="EMBL" id="UINC01088465">
    <property type="protein sequence ID" value="SVC38709.1"/>
    <property type="molecule type" value="Genomic_DNA"/>
</dbReference>
<sequence length="54" mass="6181">MNRQATLPSETWQGIISLLFLYLEINKGSDSRSNDMISINIYIKYIHLAKGYGC</sequence>
<reference evidence="1" key="1">
    <citation type="submission" date="2018-05" db="EMBL/GenBank/DDBJ databases">
        <authorList>
            <person name="Lanie J.A."/>
            <person name="Ng W.-L."/>
            <person name="Kazmierczak K.M."/>
            <person name="Andrzejewski T.M."/>
            <person name="Davidsen T.M."/>
            <person name="Wayne K.J."/>
            <person name="Tettelin H."/>
            <person name="Glass J.I."/>
            <person name="Rusch D."/>
            <person name="Podicherti R."/>
            <person name="Tsui H.-C.T."/>
            <person name="Winkler M.E."/>
        </authorList>
    </citation>
    <scope>NUCLEOTIDE SEQUENCE</scope>
</reference>
<organism evidence="1">
    <name type="scientific">marine metagenome</name>
    <dbReference type="NCBI Taxonomy" id="408172"/>
    <lineage>
        <taxon>unclassified sequences</taxon>
        <taxon>metagenomes</taxon>
        <taxon>ecological metagenomes</taxon>
    </lineage>
</organism>
<evidence type="ECO:0000313" key="1">
    <source>
        <dbReference type="EMBL" id="SVC38709.1"/>
    </source>
</evidence>
<proteinExistence type="predicted"/>
<dbReference type="AlphaFoldDB" id="A0A382LPR8"/>